<keyword evidence="2" id="KW-1185">Reference proteome</keyword>
<evidence type="ECO:0000313" key="1">
    <source>
        <dbReference type="EMBL" id="TCZ76125.1"/>
    </source>
</evidence>
<proteinExistence type="predicted"/>
<dbReference type="RefSeq" id="WP_132418851.1">
    <property type="nucleotide sequence ID" value="NZ_SKFG01000014.1"/>
</dbReference>
<gene>
    <name evidence="1" type="ORF">E0485_14885</name>
</gene>
<reference evidence="1 2" key="1">
    <citation type="submission" date="2019-03" db="EMBL/GenBank/DDBJ databases">
        <authorList>
            <person name="Kim M.K.M."/>
        </authorList>
    </citation>
    <scope>NUCLEOTIDE SEQUENCE [LARGE SCALE GENOMIC DNA]</scope>
    <source>
        <strain evidence="1 2">18JY21-1</strain>
    </source>
</reference>
<organism evidence="1 2">
    <name type="scientific">Paenibacillus albiflavus</name>
    <dbReference type="NCBI Taxonomy" id="2545760"/>
    <lineage>
        <taxon>Bacteria</taxon>
        <taxon>Bacillati</taxon>
        <taxon>Bacillota</taxon>
        <taxon>Bacilli</taxon>
        <taxon>Bacillales</taxon>
        <taxon>Paenibacillaceae</taxon>
        <taxon>Paenibacillus</taxon>
    </lineage>
</organism>
<comment type="caution">
    <text evidence="1">The sequence shown here is derived from an EMBL/GenBank/DDBJ whole genome shotgun (WGS) entry which is preliminary data.</text>
</comment>
<dbReference type="AlphaFoldDB" id="A0A4R4EDP2"/>
<dbReference type="OrthoDB" id="164329at2"/>
<dbReference type="EMBL" id="SKFG01000014">
    <property type="protein sequence ID" value="TCZ76125.1"/>
    <property type="molecule type" value="Genomic_DNA"/>
</dbReference>
<dbReference type="Pfam" id="PF11756">
    <property type="entry name" value="YgbA_NO"/>
    <property type="match status" value="1"/>
</dbReference>
<dbReference type="InterPro" id="IPR020483">
    <property type="entry name" value="Uncharacterised_YgbA"/>
</dbReference>
<accession>A0A4R4EDP2</accession>
<dbReference type="Proteomes" id="UP000295418">
    <property type="component" value="Unassembled WGS sequence"/>
</dbReference>
<name>A0A4R4EDP2_9BACL</name>
<protein>
    <submittedName>
        <fullName evidence="1">Uncharacterized protein</fullName>
    </submittedName>
</protein>
<sequence>MIVKHGYHPIYREQMKQVMQYAGPRMNIRNPNLAIRHVSVQENVEIVPIWHKID</sequence>
<evidence type="ECO:0000313" key="2">
    <source>
        <dbReference type="Proteomes" id="UP000295418"/>
    </source>
</evidence>